<feature type="binding site" evidence="9">
    <location>
        <position position="12"/>
    </location>
    <ligand>
        <name>Fe cation</name>
        <dbReference type="ChEBI" id="CHEBI:24875"/>
    </ligand>
</feature>
<keyword evidence="6 8" id="KW-0249">Electron transport</keyword>
<keyword evidence="4 8" id="KW-0813">Transport</keyword>
<comment type="pathway">
    <text evidence="2">Hydrocarbon metabolism; alkane degradation.</text>
</comment>
<evidence type="ECO:0000313" key="11">
    <source>
        <dbReference type="EMBL" id="CEG60807.1"/>
    </source>
</evidence>
<keyword evidence="7 8" id="KW-0408">Iron</keyword>
<dbReference type="InterPro" id="IPR050526">
    <property type="entry name" value="Rubredoxin_ET"/>
</dbReference>
<dbReference type="AlphaFoldDB" id="A0A098GFP0"/>
<dbReference type="GO" id="GO:0009055">
    <property type="term" value="F:electron transfer activity"/>
    <property type="evidence" value="ECO:0007669"/>
    <property type="project" value="InterPro"/>
</dbReference>
<comment type="cofactor">
    <cofactor evidence="8 9">
        <name>Fe(3+)</name>
        <dbReference type="ChEBI" id="CHEBI:29034"/>
    </cofactor>
    <text evidence="8 9">Binds 1 Fe(3+) ion per subunit.</text>
</comment>
<reference evidence="13" key="1">
    <citation type="submission" date="2014-09" db="EMBL/GenBank/DDBJ databases">
        <authorList>
            <person name="Gomez-Valero L."/>
        </authorList>
    </citation>
    <scope>NUCLEOTIDE SEQUENCE [LARGE SCALE GENOMIC DNA]</scope>
    <source>
        <strain evidence="13">ATCC33218</strain>
    </source>
</reference>
<dbReference type="OrthoDB" id="9800607at2"/>
<evidence type="ECO:0000259" key="10">
    <source>
        <dbReference type="PROSITE" id="PS50903"/>
    </source>
</evidence>
<dbReference type="EMBL" id="LN614830">
    <property type="protein sequence ID" value="CEG60807.1"/>
    <property type="molecule type" value="Genomic_DNA"/>
</dbReference>
<dbReference type="Gene3D" id="2.20.28.10">
    <property type="match status" value="1"/>
</dbReference>
<dbReference type="FunFam" id="2.20.28.10:FF:000001">
    <property type="entry name" value="Rubredoxin"/>
    <property type="match status" value="1"/>
</dbReference>
<gene>
    <name evidence="11" type="primary">rubA</name>
    <name evidence="11" type="ORF">LMI_1502</name>
    <name evidence="12" type="ORF">SAMN02982997_00924</name>
</gene>
<evidence type="ECO:0000256" key="4">
    <source>
        <dbReference type="ARBA" id="ARBA00022448"/>
    </source>
</evidence>
<dbReference type="PROSITE" id="PS00202">
    <property type="entry name" value="RUBREDOXIN"/>
    <property type="match status" value="1"/>
</dbReference>
<evidence type="ECO:0000256" key="3">
    <source>
        <dbReference type="ARBA" id="ARBA00005337"/>
    </source>
</evidence>
<evidence type="ECO:0000256" key="8">
    <source>
        <dbReference type="PIRNR" id="PIRNR000071"/>
    </source>
</evidence>
<dbReference type="InterPro" id="IPR024934">
    <property type="entry name" value="Rubredoxin-like_dom"/>
</dbReference>
<dbReference type="Proteomes" id="UP000182998">
    <property type="component" value="Unassembled WGS sequence"/>
</dbReference>
<dbReference type="InterPro" id="IPR024935">
    <property type="entry name" value="Rubredoxin_dom"/>
</dbReference>
<feature type="domain" description="Rubredoxin-like" evidence="10">
    <location>
        <begin position="4"/>
        <end position="55"/>
    </location>
</feature>
<name>A0A098GFP0_LEGMI</name>
<feature type="binding site" evidence="9">
    <location>
        <position position="9"/>
    </location>
    <ligand>
        <name>Fe cation</name>
        <dbReference type="ChEBI" id="CHEBI:24875"/>
    </ligand>
</feature>
<dbReference type="PIRSF" id="PIRSF000071">
    <property type="entry name" value="Rubredoxin"/>
    <property type="match status" value="1"/>
</dbReference>
<dbReference type="PROSITE" id="PS50903">
    <property type="entry name" value="RUBREDOXIN_LIKE"/>
    <property type="match status" value="1"/>
</dbReference>
<reference evidence="12 14" key="3">
    <citation type="submission" date="2016-10" db="EMBL/GenBank/DDBJ databases">
        <authorList>
            <person name="Varghese N."/>
            <person name="Submissions S."/>
        </authorList>
    </citation>
    <scope>NUCLEOTIDE SEQUENCE [LARGE SCALE GENOMIC DNA]</scope>
    <source>
        <strain evidence="12 14">ATCC 33218</strain>
    </source>
</reference>
<keyword evidence="5 8" id="KW-0479">Metal-binding</keyword>
<dbReference type="PATRIC" id="fig|451.8.peg.2132"/>
<dbReference type="HOGENOM" id="CLU_128747_1_1_6"/>
<dbReference type="GO" id="GO:0043448">
    <property type="term" value="P:alkane catabolic process"/>
    <property type="evidence" value="ECO:0007669"/>
    <property type="project" value="TreeGrafter"/>
</dbReference>
<dbReference type="CDD" id="cd00730">
    <property type="entry name" value="rubredoxin"/>
    <property type="match status" value="1"/>
</dbReference>
<comment type="function">
    <text evidence="1">Involved in the hydrocarbon hydroxylating system, which transfers electrons from NADH to rubredoxin reductase and then through rubredoxin to alkane 1 monooxygenase.</text>
</comment>
<evidence type="ECO:0000256" key="1">
    <source>
        <dbReference type="ARBA" id="ARBA00002792"/>
    </source>
</evidence>
<reference evidence="11" key="2">
    <citation type="submission" date="2014-09" db="EMBL/GenBank/DDBJ databases">
        <authorList>
            <person name="GOMEZ-VALERO Laura"/>
        </authorList>
    </citation>
    <scope>NUCLEOTIDE SEQUENCE</scope>
    <source>
        <strain evidence="11">ATCC33218</strain>
    </source>
</reference>
<comment type="similarity">
    <text evidence="3 8">Belongs to the rubredoxin family.</text>
</comment>
<dbReference type="InterPro" id="IPR018527">
    <property type="entry name" value="Rubredoxin_Fe_BS"/>
</dbReference>
<evidence type="ECO:0000256" key="2">
    <source>
        <dbReference type="ARBA" id="ARBA00004933"/>
    </source>
</evidence>
<dbReference type="KEGG" id="tmc:LMI_1502"/>
<dbReference type="InterPro" id="IPR024922">
    <property type="entry name" value="Rubredoxin"/>
</dbReference>
<dbReference type="STRING" id="451.B6N58_08065"/>
<sequence length="58" mass="6870">MQEYKKYICVICGFIYDEAEGWPEDNIEPGTRWEDVPENWFCPDCGAAKEDFEMVEIE</sequence>
<feature type="binding site" evidence="9">
    <location>
        <position position="45"/>
    </location>
    <ligand>
        <name>Fe cation</name>
        <dbReference type="ChEBI" id="CHEBI:24875"/>
    </ligand>
</feature>
<dbReference type="SUPFAM" id="SSF57802">
    <property type="entry name" value="Rubredoxin-like"/>
    <property type="match status" value="1"/>
</dbReference>
<dbReference type="PRINTS" id="PR00163">
    <property type="entry name" value="RUBREDOXIN"/>
</dbReference>
<evidence type="ECO:0000256" key="5">
    <source>
        <dbReference type="ARBA" id="ARBA00022723"/>
    </source>
</evidence>
<dbReference type="Pfam" id="PF00301">
    <property type="entry name" value="Rubredoxin"/>
    <property type="match status" value="1"/>
</dbReference>
<evidence type="ECO:0000313" key="12">
    <source>
        <dbReference type="EMBL" id="SCY13824.1"/>
    </source>
</evidence>
<evidence type="ECO:0000313" key="14">
    <source>
        <dbReference type="Proteomes" id="UP000182998"/>
    </source>
</evidence>
<keyword evidence="14" id="KW-1185">Reference proteome</keyword>
<evidence type="ECO:0000313" key="13">
    <source>
        <dbReference type="Proteomes" id="UP000032414"/>
    </source>
</evidence>
<protein>
    <recommendedName>
        <fullName evidence="8">Rubredoxin</fullName>
    </recommendedName>
</protein>
<dbReference type="Proteomes" id="UP000032414">
    <property type="component" value="Chromosome I"/>
</dbReference>
<evidence type="ECO:0000256" key="6">
    <source>
        <dbReference type="ARBA" id="ARBA00022982"/>
    </source>
</evidence>
<evidence type="ECO:0000256" key="7">
    <source>
        <dbReference type="ARBA" id="ARBA00023004"/>
    </source>
</evidence>
<accession>A0A098GFP0</accession>
<proteinExistence type="inferred from homology"/>
<organism evidence="11 13">
    <name type="scientific">Legionella micdadei</name>
    <name type="common">Tatlockia micdadei</name>
    <dbReference type="NCBI Taxonomy" id="451"/>
    <lineage>
        <taxon>Bacteria</taxon>
        <taxon>Pseudomonadati</taxon>
        <taxon>Pseudomonadota</taxon>
        <taxon>Gammaproteobacteria</taxon>
        <taxon>Legionellales</taxon>
        <taxon>Legionellaceae</taxon>
        <taxon>Legionella</taxon>
    </lineage>
</organism>
<dbReference type="PANTHER" id="PTHR47627">
    <property type="entry name" value="RUBREDOXIN"/>
    <property type="match status" value="1"/>
</dbReference>
<dbReference type="RefSeq" id="WP_045099156.1">
    <property type="nucleotide sequence ID" value="NZ_CP020614.1"/>
</dbReference>
<dbReference type="EMBL" id="FMVN01000004">
    <property type="protein sequence ID" value="SCY13824.1"/>
    <property type="molecule type" value="Genomic_DNA"/>
</dbReference>
<dbReference type="PANTHER" id="PTHR47627:SF1">
    <property type="entry name" value="RUBREDOXIN-1-RELATED"/>
    <property type="match status" value="1"/>
</dbReference>
<evidence type="ECO:0000256" key="9">
    <source>
        <dbReference type="PIRSR" id="PIRSR000071-1"/>
    </source>
</evidence>
<feature type="binding site" evidence="9">
    <location>
        <position position="42"/>
    </location>
    <ligand>
        <name>Fe cation</name>
        <dbReference type="ChEBI" id="CHEBI:24875"/>
    </ligand>
</feature>
<dbReference type="GO" id="GO:0005506">
    <property type="term" value="F:iron ion binding"/>
    <property type="evidence" value="ECO:0007669"/>
    <property type="project" value="InterPro"/>
</dbReference>